<dbReference type="InterPro" id="IPR048381">
    <property type="entry name" value="GDH_C"/>
</dbReference>
<gene>
    <name evidence="6" type="primary">gdh</name>
    <name evidence="6" type="ORF">nbrc107696_27970</name>
</gene>
<protein>
    <submittedName>
        <fullName evidence="6">NAD-specific glutamate dehydrogenase</fullName>
    </submittedName>
</protein>
<dbReference type="InterPro" id="IPR049056">
    <property type="entry name" value="NAD_Glu_DH_HM3"/>
</dbReference>
<dbReference type="InterPro" id="IPR028971">
    <property type="entry name" value="NAD-GDH_cat"/>
</dbReference>
<dbReference type="InterPro" id="IPR049059">
    <property type="entry name" value="NAD_Glu_DH_HM1"/>
</dbReference>
<dbReference type="GO" id="GO:0004352">
    <property type="term" value="F:glutamate dehydrogenase (NAD+) activity"/>
    <property type="evidence" value="ECO:0007669"/>
    <property type="project" value="InterPro"/>
</dbReference>
<evidence type="ECO:0000313" key="7">
    <source>
        <dbReference type="Proteomes" id="UP000444960"/>
    </source>
</evidence>
<dbReference type="GO" id="GO:0004069">
    <property type="term" value="F:L-aspartate:2-oxoglutarate aminotransferase activity"/>
    <property type="evidence" value="ECO:0007669"/>
    <property type="project" value="InterPro"/>
</dbReference>
<dbReference type="Pfam" id="PF21073">
    <property type="entry name" value="GDH_HM1"/>
    <property type="match status" value="1"/>
</dbReference>
<feature type="domain" description="NAD-specific glutamate dehydrogenase C-terminal" evidence="2">
    <location>
        <begin position="1175"/>
        <end position="1507"/>
    </location>
</feature>
<evidence type="ECO:0000259" key="1">
    <source>
        <dbReference type="Pfam" id="PF05088"/>
    </source>
</evidence>
<evidence type="ECO:0000259" key="3">
    <source>
        <dbReference type="Pfam" id="PF21075"/>
    </source>
</evidence>
<accession>A0A7I9VB56</accession>
<dbReference type="SUPFAM" id="SSF53223">
    <property type="entry name" value="Aminoacid dehydrogenase-like, N-terminal domain"/>
    <property type="match status" value="1"/>
</dbReference>
<evidence type="ECO:0000259" key="2">
    <source>
        <dbReference type="Pfam" id="PF21074"/>
    </source>
</evidence>
<feature type="domain" description="NAD-glutamate dehydrogenase N-terminal ACT1" evidence="3">
    <location>
        <begin position="50"/>
        <end position="129"/>
    </location>
</feature>
<dbReference type="InterPro" id="IPR024727">
    <property type="entry name" value="NAD_Glu_DH_N_ACT1"/>
</dbReference>
<dbReference type="InterPro" id="IPR049062">
    <property type="entry name" value="NAD_Glu_DH_ACT2"/>
</dbReference>
<feature type="domain" description="NAD-glutamate dehydrogenase ACT2" evidence="4">
    <location>
        <begin position="337"/>
        <end position="419"/>
    </location>
</feature>
<dbReference type="EMBL" id="BJOV01000005">
    <property type="protein sequence ID" value="GEE02351.1"/>
    <property type="molecule type" value="Genomic_DNA"/>
</dbReference>
<dbReference type="OrthoDB" id="9758052at2"/>
<organism evidence="6 7">
    <name type="scientific">Gordonia spumicola</name>
    <dbReference type="NCBI Taxonomy" id="589161"/>
    <lineage>
        <taxon>Bacteria</taxon>
        <taxon>Bacillati</taxon>
        <taxon>Actinomycetota</taxon>
        <taxon>Actinomycetes</taxon>
        <taxon>Mycobacteriales</taxon>
        <taxon>Gordoniaceae</taxon>
        <taxon>Gordonia</taxon>
    </lineage>
</organism>
<dbReference type="Pfam" id="PF21075">
    <property type="entry name" value="GDH_ACT1"/>
    <property type="match status" value="1"/>
</dbReference>
<dbReference type="Pfam" id="PF05088">
    <property type="entry name" value="Bac_GDH_CD"/>
    <property type="match status" value="1"/>
</dbReference>
<dbReference type="InterPro" id="IPR049064">
    <property type="entry name" value="NAD_Glu_DH_ACT3"/>
</dbReference>
<dbReference type="InterPro" id="IPR046346">
    <property type="entry name" value="Aminoacid_DH-like_N_sf"/>
</dbReference>
<dbReference type="Pfam" id="PF21076">
    <property type="entry name" value="GDH_ACT2"/>
    <property type="match status" value="1"/>
</dbReference>
<feature type="domain" description="NAD-glutamate dehydrogenase ACT3" evidence="5">
    <location>
        <begin position="474"/>
        <end position="538"/>
    </location>
</feature>
<sequence length="1511" mass="162456">MWQVADLAERYGADVHDLTNDQVADRFERHRAVGAIRSPGEFRIDANRIDGGAIEINIVVDDVPLLVESVLTVVGDAGYTVVRTDHPQFTVARDAGGRLTGLAIGGAGLHEAWITVTAAASPDADFDALVATVRGALQRVVSVRDDTVAMRERMAEVIASLADAGGDLEDIRLLEWLAARANFVGVGYRAATVDPAAGDALGVWRDPETPRPAPAATGVAVDRAWLPTGMLRGRFPILVRAVVDDVEHQFLGLITSTGLYQSVRDIPGVRHKVRQVLDGLGLVDDSYNGLAAVELLQTFPLVELMASEADDLTGRIRELLDSQAGRTPRFQVRVGLDGQTVSALVFMPREAYSTAVRTRVIDIIKRAHGGDETDFTTRISNSPLAQLQVLMHVGEATTLADSAGASCRAQLADAVRTWDDHIRDRVSDDASLRLLGTVAERYRDERDPADAAADLPIAAGLQSGDLHVAVDTPDSSAWTFTLYLCDRQAALTDVLPMLQSLGLTVDDEHPHVIDRPDGSRVWIYEFTVQPAPGVDVEHTDDLPDRVADAFRRMWRGEADIDGLGELVLRAGLSARWVEMLRTYARYLGQCGFGYSLSHIASVLGEQRGATAALVDLFAASFDPDSADDARRDEASDRLDGHIAGILSLDADRVVSALAAVVRATLRTTFYIDADGWTRPTIAVKLRTGDLAFAPAPRPKYEIFVHSPLVEGVHLRFGDVARGGLRWSDRQEDFRTEILGLVKAQAVKNAVIVPVGAKGGFVVRRGPATREEGVECYRAFIASLLQLTDDLDTATGSVLHPARVVRRDGDDPYLVVAADKGTASFSDIANSVSNHYDFWLGDAFASGGSVGYDHKAMGITARGAWEAVKRHFREMGVDVQSEDFTAVGVGDMSGDVFGNGMLLSRHTRLIAAFDHRHVFVDPNPDAATSYVERERLFRLPRSSWADYDTSLISEGGGVWPRDVKSIPISAQMSAALGLADDVTELSPPELLRAVLLAPADLLFNGGIGTYVKASDEADADVGDKANDPIRVTGAQLRVKVVGEGGNLGVTEHGRIEADLYGVRINSDALDNSAGVDCSDHEVNIKVLLDSQIASGALDAADRESFLESMTDDVADLVLADNIAQNAELGVARGTSRDDVELHSRILAELADSGVDLALEALPTPDALAARRAGDLGRGLTSPELATVMAHVKLLTKSRLLASNLPDNDLFAPMAQAYFPAAVRERFSDGIAGHRLRREIVTTCLVNQIVDDGGIGHLLTIGESTGADTGEGARGFVVANDVFGLSALIGAVRAERIPTAVGDAMTSRVRQLLATSSRWLLSHRPQPLAIAAEATRYGDVSVLAPRLGEWLRRPEAVDAIVAEYTEVGVDAALARTVAEAPYRVHLLDVHDLAEIEDRDPDEVGDLLFAVLDHFRIDSLIAAVDTLPHGDRWNLLARVALHDDLLAVLRGLTGSILALSEPDESPEQKIAEWSSARSALLQRAGATLDELVAADEWDIATLSVAVRALRSVIG</sequence>
<evidence type="ECO:0000259" key="5">
    <source>
        <dbReference type="Pfam" id="PF21077"/>
    </source>
</evidence>
<dbReference type="Pfam" id="PF21074">
    <property type="entry name" value="GDH_C"/>
    <property type="match status" value="1"/>
</dbReference>
<comment type="caution">
    <text evidence="6">The sequence shown here is derived from an EMBL/GenBank/DDBJ whole genome shotgun (WGS) entry which is preliminary data.</text>
</comment>
<dbReference type="GO" id="GO:0006538">
    <property type="term" value="P:L-glutamate catabolic process"/>
    <property type="evidence" value="ECO:0007669"/>
    <property type="project" value="InterPro"/>
</dbReference>
<dbReference type="InterPro" id="IPR007780">
    <property type="entry name" value="NAD_Glu_DH_bac"/>
</dbReference>
<feature type="domain" description="NAD-glutamate dehydrogenase catalytic" evidence="1">
    <location>
        <begin position="641"/>
        <end position="1129"/>
    </location>
</feature>
<keyword evidence="7" id="KW-1185">Reference proteome</keyword>
<dbReference type="PANTHER" id="PTHR43403:SF1">
    <property type="entry name" value="NAD-SPECIFIC GLUTAMATE DEHYDROGENASE"/>
    <property type="match status" value="1"/>
</dbReference>
<evidence type="ECO:0000259" key="4">
    <source>
        <dbReference type="Pfam" id="PF21076"/>
    </source>
</evidence>
<dbReference type="Pfam" id="PF21078">
    <property type="entry name" value="GDH_HM3"/>
    <property type="match status" value="1"/>
</dbReference>
<name>A0A7I9VB56_9ACTN</name>
<evidence type="ECO:0000313" key="6">
    <source>
        <dbReference type="EMBL" id="GEE02351.1"/>
    </source>
</evidence>
<dbReference type="InterPro" id="IPR036291">
    <property type="entry name" value="NAD(P)-bd_dom_sf"/>
</dbReference>
<dbReference type="Proteomes" id="UP000444960">
    <property type="component" value="Unassembled WGS sequence"/>
</dbReference>
<dbReference type="PANTHER" id="PTHR43403">
    <property type="entry name" value="NAD-SPECIFIC GLUTAMATE DEHYDROGENASE"/>
    <property type="match status" value="1"/>
</dbReference>
<proteinExistence type="predicted"/>
<dbReference type="SUPFAM" id="SSF51735">
    <property type="entry name" value="NAD(P)-binding Rossmann-fold domains"/>
    <property type="match status" value="1"/>
</dbReference>
<dbReference type="Pfam" id="PF21077">
    <property type="entry name" value="GDH_ACT3"/>
    <property type="match status" value="1"/>
</dbReference>
<reference evidence="7" key="1">
    <citation type="submission" date="2019-06" db="EMBL/GenBank/DDBJ databases">
        <title>Gordonia isolated from sludge of a wastewater treatment plant.</title>
        <authorList>
            <person name="Tamura T."/>
            <person name="Aoyama K."/>
            <person name="Kang Y."/>
            <person name="Saito S."/>
            <person name="Akiyama N."/>
            <person name="Yazawa K."/>
            <person name="Gonoi T."/>
            <person name="Mikami Y."/>
        </authorList>
    </citation>
    <scope>NUCLEOTIDE SEQUENCE [LARGE SCALE GENOMIC DNA]</scope>
    <source>
        <strain evidence="7">NBRC 107696</strain>
    </source>
</reference>